<evidence type="ECO:0000256" key="7">
    <source>
        <dbReference type="SAM" id="Coils"/>
    </source>
</evidence>
<dbReference type="InterPro" id="IPR027640">
    <property type="entry name" value="Kinesin-like_fam"/>
</dbReference>
<keyword evidence="4" id="KW-0206">Cytoskeleton</keyword>
<dbReference type="InterPro" id="IPR019821">
    <property type="entry name" value="Kinesin_motor_CS"/>
</dbReference>
<dbReference type="InterPro" id="IPR036961">
    <property type="entry name" value="Kinesin_motor_dom_sf"/>
</dbReference>
<keyword evidence="3 5" id="KW-0067">ATP-binding</keyword>
<evidence type="ECO:0000313" key="10">
    <source>
        <dbReference type="EMBL" id="OAF70634.1"/>
    </source>
</evidence>
<dbReference type="PROSITE" id="PS50067">
    <property type="entry name" value="KINESIN_MOTOR_2"/>
    <property type="match status" value="1"/>
</dbReference>
<gene>
    <name evidence="10" type="ORF">A3Q56_01610</name>
</gene>
<dbReference type="PANTHER" id="PTHR47972">
    <property type="entry name" value="KINESIN-LIKE PROTEIN KLP-3"/>
    <property type="match status" value="1"/>
</dbReference>
<comment type="similarity">
    <text evidence="5 6">Belongs to the TRAFAC class myosin-kinesin ATPase superfamily. Kinesin family.</text>
</comment>
<dbReference type="FunFam" id="3.40.850.10:FF:000113">
    <property type="entry name" value="Kinesin-like protein"/>
    <property type="match status" value="1"/>
</dbReference>
<dbReference type="EMBL" id="LWCA01000126">
    <property type="protein sequence ID" value="OAF70634.1"/>
    <property type="molecule type" value="Genomic_DNA"/>
</dbReference>
<evidence type="ECO:0000256" key="8">
    <source>
        <dbReference type="SAM" id="MobiDB-lite"/>
    </source>
</evidence>
<feature type="compositionally biased region" description="Polar residues" evidence="8">
    <location>
        <begin position="120"/>
        <end position="130"/>
    </location>
</feature>
<comment type="caution">
    <text evidence="10">The sequence shown here is derived from an EMBL/GenBank/DDBJ whole genome shotgun (WGS) entry which is preliminary data.</text>
</comment>
<dbReference type="Pfam" id="PF00225">
    <property type="entry name" value="Kinesin"/>
    <property type="match status" value="1"/>
</dbReference>
<evidence type="ECO:0000256" key="3">
    <source>
        <dbReference type="ARBA" id="ARBA00022840"/>
    </source>
</evidence>
<comment type="subcellular location">
    <subcellularLocation>
        <location evidence="1">Cytoplasm</location>
        <location evidence="1">Cytoskeleton</location>
    </subcellularLocation>
</comment>
<evidence type="ECO:0000313" key="11">
    <source>
        <dbReference type="Proteomes" id="UP000078046"/>
    </source>
</evidence>
<evidence type="ECO:0000256" key="2">
    <source>
        <dbReference type="ARBA" id="ARBA00022741"/>
    </source>
</evidence>
<dbReference type="OrthoDB" id="3176171at2759"/>
<keyword evidence="7" id="KW-0175">Coiled coil</keyword>
<dbReference type="PRINTS" id="PR00380">
    <property type="entry name" value="KINESINHEAVY"/>
</dbReference>
<feature type="coiled-coil region" evidence="7">
    <location>
        <begin position="403"/>
        <end position="430"/>
    </location>
</feature>
<keyword evidence="5 6" id="KW-0505">Motor protein</keyword>
<feature type="domain" description="Kinesin motor" evidence="9">
    <location>
        <begin position="606"/>
        <end position="935"/>
    </location>
</feature>
<sequence length="970" mass="110903">MSGKSENESIDIKNLKIDSIQSLDSIDSKISIEYQSNVKKNTDKEKGSSILSSITKILKHKSPTITPINISIDELEHSNGKLSLQESFSYSDEIIKTFDTTPTNSQHLNNFQVKSKKRSNPLSESSESNDSVANCDLHIDYETYIPYKIARDFISTMNQDMNKIKNGMGIVVHQNDSLTNEIFIKKLRIFLQDVQNQYNSKLSNIRKRCQKLKKQLYQINKRNNTTITSPSDSEPHQTTNSDTKQLLQLRGQLNSSIQESILWTKKYNNVIEDNSILEQKITFLQDRINILVQLIKSCDKKSYSTTLKKKIDEIELNIKNFKKKLKNRESNTSNLEKDKEDWINIESKINQLNNQVVFLNSLITGEINESNVDNLFIKKSDVGLVEIEKINVPVADPLLLQKIEKLEFDIQKLTDTNDNLIYQIRDMELNGVDTLDMVTQKSPPQTSEQIPNIPTKENKHILDELNATKRELLIIKKENNQLNNKKGDSKKDAIQDKEIKNLKKKTEYDSIKMKKYESAIKQLTDKMKNYENDIKSKNKQIDTLNFELVHIGESAQQTQELNEKIHILQKDNKKLNVETIELNNNFKNEMTLRKKYHNIIEDLKGKIRVYCRVRPLSYSEKNRNNTNIVNSIDEYTMKIKGPHGEKEFQFDKIFMPASAQRDIFDDTSNLIQSAIDGFNVCIFAYGQTGSGKTYTIIGAPDNPGIAPRSFERIFEIIEQNKATMTATVQVYMLELYNDQLIDLFAKTRVVSHFFENFRIRWDLDIKKNAKGMVFIQGSVVKSAYNSKELYALFNEGSKSRHIASTKMNSESSRSHLIIGILMESIVKSTGKIISGKLSLVDLAGSERASKTEANTEQLKEAMSINKSLSALGDVIAALSSQQDFIPYRNNKLTMLMQDSLGGNAKTLMFVNISPVDYNQEESIVSLTYASRVKLITNDVTKNAESKEVNKLKQIISKLKKGENVEIENVL</sequence>
<dbReference type="GO" id="GO:0008017">
    <property type="term" value="F:microtubule binding"/>
    <property type="evidence" value="ECO:0007669"/>
    <property type="project" value="InterPro"/>
</dbReference>
<dbReference type="InterPro" id="IPR027417">
    <property type="entry name" value="P-loop_NTPase"/>
</dbReference>
<dbReference type="Proteomes" id="UP000078046">
    <property type="component" value="Unassembled WGS sequence"/>
</dbReference>
<feature type="binding site" evidence="5">
    <location>
        <begin position="686"/>
        <end position="693"/>
    </location>
    <ligand>
        <name>ATP</name>
        <dbReference type="ChEBI" id="CHEBI:30616"/>
    </ligand>
</feature>
<reference evidence="10 11" key="1">
    <citation type="submission" date="2016-04" db="EMBL/GenBank/DDBJ databases">
        <title>The genome of Intoshia linei affirms orthonectids as highly simplified spiralians.</title>
        <authorList>
            <person name="Mikhailov K.V."/>
            <person name="Slusarev G.S."/>
            <person name="Nikitin M.A."/>
            <person name="Logacheva M.D."/>
            <person name="Penin A."/>
            <person name="Aleoshin V."/>
            <person name="Panchin Y.V."/>
        </authorList>
    </citation>
    <scope>NUCLEOTIDE SEQUENCE [LARGE SCALE GENOMIC DNA]</scope>
    <source>
        <strain evidence="10">Intl2013</strain>
        <tissue evidence="10">Whole animal</tissue>
    </source>
</reference>
<dbReference type="SMART" id="SM00129">
    <property type="entry name" value="KISc"/>
    <property type="match status" value="1"/>
</dbReference>
<feature type="coiled-coil region" evidence="7">
    <location>
        <begin position="513"/>
        <end position="578"/>
    </location>
</feature>
<dbReference type="PANTHER" id="PTHR47972:SF16">
    <property type="entry name" value="KINESIN-LIKE PROTEIN"/>
    <property type="match status" value="1"/>
</dbReference>
<evidence type="ECO:0000256" key="5">
    <source>
        <dbReference type="PROSITE-ProRule" id="PRU00283"/>
    </source>
</evidence>
<dbReference type="GO" id="GO:0003777">
    <property type="term" value="F:microtubule motor activity"/>
    <property type="evidence" value="ECO:0007669"/>
    <property type="project" value="InterPro"/>
</dbReference>
<keyword evidence="4" id="KW-0963">Cytoplasm</keyword>
<evidence type="ECO:0000256" key="1">
    <source>
        <dbReference type="ARBA" id="ARBA00004245"/>
    </source>
</evidence>
<dbReference type="SUPFAM" id="SSF52540">
    <property type="entry name" value="P-loop containing nucleoside triphosphate hydrolases"/>
    <property type="match status" value="1"/>
</dbReference>
<keyword evidence="6" id="KW-0493">Microtubule</keyword>
<feature type="region of interest" description="Disordered" evidence="8">
    <location>
        <begin position="223"/>
        <end position="242"/>
    </location>
</feature>
<evidence type="ECO:0000259" key="9">
    <source>
        <dbReference type="PROSITE" id="PS50067"/>
    </source>
</evidence>
<feature type="region of interest" description="Disordered" evidence="8">
    <location>
        <begin position="106"/>
        <end position="130"/>
    </location>
</feature>
<evidence type="ECO:0000256" key="6">
    <source>
        <dbReference type="RuleBase" id="RU000394"/>
    </source>
</evidence>
<dbReference type="GO" id="GO:0005874">
    <property type="term" value="C:microtubule"/>
    <property type="evidence" value="ECO:0007669"/>
    <property type="project" value="UniProtKB-KW"/>
</dbReference>
<dbReference type="InterPro" id="IPR001752">
    <property type="entry name" value="Kinesin_motor_dom"/>
</dbReference>
<keyword evidence="11" id="KW-1185">Reference proteome</keyword>
<accession>A0A177BB20</accession>
<dbReference type="GO" id="GO:0005524">
    <property type="term" value="F:ATP binding"/>
    <property type="evidence" value="ECO:0007669"/>
    <property type="project" value="UniProtKB-UniRule"/>
</dbReference>
<keyword evidence="2 5" id="KW-0547">Nucleotide-binding</keyword>
<name>A0A177BB20_9BILA</name>
<evidence type="ECO:0000256" key="4">
    <source>
        <dbReference type="ARBA" id="ARBA00023212"/>
    </source>
</evidence>
<dbReference type="GO" id="GO:0007018">
    <property type="term" value="P:microtubule-based movement"/>
    <property type="evidence" value="ECO:0007669"/>
    <property type="project" value="InterPro"/>
</dbReference>
<feature type="coiled-coil region" evidence="7">
    <location>
        <begin position="304"/>
        <end position="338"/>
    </location>
</feature>
<dbReference type="Gene3D" id="3.40.850.10">
    <property type="entry name" value="Kinesin motor domain"/>
    <property type="match status" value="1"/>
</dbReference>
<feature type="coiled-coil region" evidence="7">
    <location>
        <begin position="195"/>
        <end position="222"/>
    </location>
</feature>
<proteinExistence type="inferred from homology"/>
<dbReference type="AlphaFoldDB" id="A0A177BB20"/>
<organism evidence="10 11">
    <name type="scientific">Intoshia linei</name>
    <dbReference type="NCBI Taxonomy" id="1819745"/>
    <lineage>
        <taxon>Eukaryota</taxon>
        <taxon>Metazoa</taxon>
        <taxon>Spiralia</taxon>
        <taxon>Lophotrochozoa</taxon>
        <taxon>Mesozoa</taxon>
        <taxon>Orthonectida</taxon>
        <taxon>Rhopaluridae</taxon>
        <taxon>Intoshia</taxon>
    </lineage>
</organism>
<protein>
    <recommendedName>
        <fullName evidence="6">Kinesin-like protein</fullName>
    </recommendedName>
</protein>
<dbReference type="PROSITE" id="PS00411">
    <property type="entry name" value="KINESIN_MOTOR_1"/>
    <property type="match status" value="1"/>
</dbReference>